<evidence type="ECO:0000313" key="23">
    <source>
        <dbReference type="EMBL" id="CAH1103684.1"/>
    </source>
</evidence>
<feature type="domain" description="Ionotropic glutamate receptor C-terminal" evidence="21">
    <location>
        <begin position="405"/>
        <end position="777"/>
    </location>
</feature>
<keyword evidence="10" id="KW-0675">Receptor</keyword>
<dbReference type="SUPFAM" id="SSF53850">
    <property type="entry name" value="Periplasmic binding protein-like II"/>
    <property type="match status" value="1"/>
</dbReference>
<dbReference type="SMART" id="SM00079">
    <property type="entry name" value="PBPe"/>
    <property type="match status" value="1"/>
</dbReference>
<keyword evidence="18" id="KW-1015">Disulfide bond</keyword>
<feature type="signal peptide" evidence="20">
    <location>
        <begin position="1"/>
        <end position="26"/>
    </location>
</feature>
<protein>
    <recommendedName>
        <fullName evidence="25">Glutamate receptor ionotropic, kainate 2</fullName>
    </recommendedName>
</protein>
<dbReference type="SMART" id="SM00918">
    <property type="entry name" value="Lig_chan-Glu_bd"/>
    <property type="match status" value="1"/>
</dbReference>
<evidence type="ECO:0000256" key="13">
    <source>
        <dbReference type="ARBA" id="ARBA00023286"/>
    </source>
</evidence>
<keyword evidence="5 19" id="KW-0812">Transmembrane</keyword>
<sequence>MLCSLNGAKLCVVLCMVFCFYPSSEGRTVGVLLGDYPSQEQRLLNSTIAKKYAKGEIIFSANVQRVSEIDSFGASKTLCEVLSTGVLAIFGPRYTPATTILESICLEFEVPYISYSWRPRADKDKGFFMNFFPETNMYAHSLGEIVRSFGWKSFVVIYEKDDTLLKLKEVLNFQKYNEKDKRNKIAFEKLGPGPDYSELFAKVERSTQTNIILDCKTEHIKPLLRQAKEANLLNVYNNYFLIDMDALTLDYSDLNTTANITTIRLFDDHDNSLKETIRKIGLAELIHYRKLKTDTALFYDALWYVHDTVKFLPLLLTNVVHCNGSQKSKNGMELSLSLKDRYASVGITGPLEFDAKGSRVDFNLIVVDVLQNKKIATWFENNQSLIVNEEVDKSVAVVNNLQSTKVIVSSKLGAPYLMQAEADDGEILEGNARYEGFCLDLIAQIAKIVGFEFEIQLTEGGSYGFYDEIEDKWTGLIGDVLEKKAHLAISDITITQEREEVVDFSLPFMELGISLLHSKPDFGDTQYFVFLSRFSKSLWTTILYSYIAISVCLYIVLRLSPDDWERRHPCDELDDTLVNRWDLKNSLLLTLRALTMQGSDAVPKGKSARLAISMWWLFCLILTSYYIANTANVANLSNLESPLQGVDDLTSQTQIKYGMLKGGSTEDFFRNSNTTTYAKLWHYIEHTPAVFTKTTQDGVDRVLESNGQYAFFMESTTLEYALERNCNLRQVGGLLDTKSYGIAMPQNAPYRGTINRAILKLQEEGILLELKQKWWSAEEPCSIDEESSVQMKPENVAGLFVILGVGIVIAFGVAVFEFVWNAKRVAKEEGITYCEAVCDGLKMASSIWTNRRKIRSQ</sequence>
<keyword evidence="11" id="KW-0325">Glycoprotein</keyword>
<keyword evidence="3" id="KW-0813">Transport</keyword>
<proteinExistence type="inferred from homology"/>
<dbReference type="Pfam" id="PF01094">
    <property type="entry name" value="ANF_receptor"/>
    <property type="match status" value="1"/>
</dbReference>
<keyword evidence="7" id="KW-0770">Synapse</keyword>
<keyword evidence="6 19" id="KW-1133">Transmembrane helix</keyword>
<comment type="similarity">
    <text evidence="2">Belongs to the glutamate-gated ion channel (TC 1.A.10.1) family.</text>
</comment>
<feature type="site" description="Interaction with the cone snail toxin Con-ikot-ikot" evidence="17">
    <location>
        <position position="760"/>
    </location>
</feature>
<feature type="transmembrane region" description="Helical" evidence="19">
    <location>
        <begin position="796"/>
        <end position="820"/>
    </location>
</feature>
<evidence type="ECO:0000313" key="24">
    <source>
        <dbReference type="Proteomes" id="UP001153636"/>
    </source>
</evidence>
<keyword evidence="14" id="KW-0407">Ion channel</keyword>
<dbReference type="Pfam" id="PF00060">
    <property type="entry name" value="Lig_chan"/>
    <property type="match status" value="1"/>
</dbReference>
<evidence type="ECO:0000256" key="20">
    <source>
        <dbReference type="SAM" id="SignalP"/>
    </source>
</evidence>
<dbReference type="InterPro" id="IPR015683">
    <property type="entry name" value="Ionotropic_Glu_rcpt"/>
</dbReference>
<dbReference type="PANTHER" id="PTHR18966">
    <property type="entry name" value="IONOTROPIC GLUTAMATE RECEPTOR"/>
    <property type="match status" value="1"/>
</dbReference>
<dbReference type="SUPFAM" id="SSF53822">
    <property type="entry name" value="Periplasmic binding protein-like I"/>
    <property type="match status" value="1"/>
</dbReference>
<evidence type="ECO:0000256" key="2">
    <source>
        <dbReference type="ARBA" id="ARBA00008685"/>
    </source>
</evidence>
<dbReference type="GO" id="GO:0038023">
    <property type="term" value="F:signaling receptor activity"/>
    <property type="evidence" value="ECO:0007669"/>
    <property type="project" value="InterPro"/>
</dbReference>
<feature type="transmembrane region" description="Helical" evidence="19">
    <location>
        <begin position="538"/>
        <end position="557"/>
    </location>
</feature>
<dbReference type="AlphaFoldDB" id="A0A9P0G6A4"/>
<feature type="binding site" evidence="16">
    <location>
        <position position="498"/>
    </location>
    <ligand>
        <name>L-glutamate</name>
        <dbReference type="ChEBI" id="CHEBI:29985"/>
    </ligand>
</feature>
<evidence type="ECO:0000256" key="17">
    <source>
        <dbReference type="PIRSR" id="PIRSR601508-2"/>
    </source>
</evidence>
<feature type="binding site" evidence="16">
    <location>
        <position position="493"/>
    </location>
    <ligand>
        <name>L-glutamate</name>
        <dbReference type="ChEBI" id="CHEBI:29985"/>
    </ligand>
</feature>
<evidence type="ECO:0000256" key="12">
    <source>
        <dbReference type="ARBA" id="ARBA00023257"/>
    </source>
</evidence>
<feature type="binding site" evidence="16">
    <location>
        <position position="665"/>
    </location>
    <ligand>
        <name>L-glutamate</name>
        <dbReference type="ChEBI" id="CHEBI:29985"/>
    </ligand>
</feature>
<keyword evidence="12" id="KW-0628">Postsynaptic cell membrane</keyword>
<feature type="domain" description="Ionotropic glutamate receptor L-glutamate and glycine-binding" evidence="22">
    <location>
        <begin position="415"/>
        <end position="482"/>
    </location>
</feature>
<dbReference type="InterPro" id="IPR001320">
    <property type="entry name" value="Iontro_rcpt_C"/>
</dbReference>
<evidence type="ECO:0008006" key="25">
    <source>
        <dbReference type="Google" id="ProtNLM"/>
    </source>
</evidence>
<evidence type="ECO:0000256" key="18">
    <source>
        <dbReference type="PIRSR" id="PIRSR601508-3"/>
    </source>
</evidence>
<feature type="site" description="Crucial to convey clamshell closure to channel opening" evidence="17">
    <location>
        <position position="643"/>
    </location>
</feature>
<evidence type="ECO:0000256" key="14">
    <source>
        <dbReference type="ARBA" id="ARBA00023303"/>
    </source>
</evidence>
<reference evidence="23" key="1">
    <citation type="submission" date="2022-01" db="EMBL/GenBank/DDBJ databases">
        <authorList>
            <person name="King R."/>
        </authorList>
    </citation>
    <scope>NUCLEOTIDE SEQUENCE</scope>
</reference>
<evidence type="ECO:0000256" key="11">
    <source>
        <dbReference type="ARBA" id="ARBA00023180"/>
    </source>
</evidence>
<name>A0A9P0G6A4_9CUCU</name>
<evidence type="ECO:0000256" key="1">
    <source>
        <dbReference type="ARBA" id="ARBA00004651"/>
    </source>
</evidence>
<evidence type="ECO:0000256" key="15">
    <source>
        <dbReference type="ARBA" id="ARBA00034100"/>
    </source>
</evidence>
<dbReference type="InterPro" id="IPR001828">
    <property type="entry name" value="ANF_lig-bd_rcpt"/>
</dbReference>
<evidence type="ECO:0000256" key="3">
    <source>
        <dbReference type="ARBA" id="ARBA00022448"/>
    </source>
</evidence>
<feature type="transmembrane region" description="Helical" evidence="19">
    <location>
        <begin position="610"/>
        <end position="628"/>
    </location>
</feature>
<evidence type="ECO:0000256" key="8">
    <source>
        <dbReference type="ARBA" id="ARBA00023065"/>
    </source>
</evidence>
<comment type="subcellular location">
    <subcellularLocation>
        <location evidence="1">Cell membrane</location>
        <topology evidence="1">Multi-pass membrane protein</topology>
    </subcellularLocation>
    <subcellularLocation>
        <location evidence="15">Postsynaptic cell membrane</location>
    </subcellularLocation>
</comment>
<dbReference type="PRINTS" id="PR00177">
    <property type="entry name" value="NMDARECEPTOR"/>
</dbReference>
<dbReference type="FunFam" id="3.40.190.10:FF:000061">
    <property type="entry name" value="Glutamate receptor, ionotropic kainate"/>
    <property type="match status" value="1"/>
</dbReference>
<dbReference type="Gene3D" id="3.40.190.10">
    <property type="entry name" value="Periplasmic binding protein-like II"/>
    <property type="match status" value="2"/>
</dbReference>
<dbReference type="OrthoDB" id="5984008at2759"/>
<evidence type="ECO:0000256" key="19">
    <source>
        <dbReference type="SAM" id="Phobius"/>
    </source>
</evidence>
<keyword evidence="13" id="KW-1071">Ligand-gated ion channel</keyword>
<keyword evidence="8" id="KW-0406">Ion transport</keyword>
<organism evidence="23 24">
    <name type="scientific">Psylliodes chrysocephalus</name>
    <dbReference type="NCBI Taxonomy" id="3402493"/>
    <lineage>
        <taxon>Eukaryota</taxon>
        <taxon>Metazoa</taxon>
        <taxon>Ecdysozoa</taxon>
        <taxon>Arthropoda</taxon>
        <taxon>Hexapoda</taxon>
        <taxon>Insecta</taxon>
        <taxon>Pterygota</taxon>
        <taxon>Neoptera</taxon>
        <taxon>Endopterygota</taxon>
        <taxon>Coleoptera</taxon>
        <taxon>Polyphaga</taxon>
        <taxon>Cucujiformia</taxon>
        <taxon>Chrysomeloidea</taxon>
        <taxon>Chrysomelidae</taxon>
        <taxon>Galerucinae</taxon>
        <taxon>Alticini</taxon>
        <taxon>Psylliodes</taxon>
    </lineage>
</organism>
<evidence type="ECO:0000259" key="22">
    <source>
        <dbReference type="SMART" id="SM00918"/>
    </source>
</evidence>
<feature type="disulfide bond" evidence="18">
    <location>
        <begin position="726"/>
        <end position="781"/>
    </location>
</feature>
<dbReference type="FunFam" id="1.10.287.70:FF:000143">
    <property type="entry name" value="Probable glutamate receptor"/>
    <property type="match status" value="1"/>
</dbReference>
<dbReference type="InterPro" id="IPR019594">
    <property type="entry name" value="Glu/Gly-bd"/>
</dbReference>
<feature type="site" description="Interaction with the cone snail toxin Con-ikot-ikot" evidence="17">
    <location>
        <position position="670"/>
    </location>
</feature>
<dbReference type="Pfam" id="PF10613">
    <property type="entry name" value="Lig_chan-Glu_bd"/>
    <property type="match status" value="1"/>
</dbReference>
<keyword evidence="24" id="KW-1185">Reference proteome</keyword>
<dbReference type="InterPro" id="IPR001508">
    <property type="entry name" value="Iono_Glu_rcpt_met"/>
</dbReference>
<keyword evidence="9 19" id="KW-0472">Membrane</keyword>
<evidence type="ECO:0000259" key="21">
    <source>
        <dbReference type="SMART" id="SM00079"/>
    </source>
</evidence>
<dbReference type="Gene3D" id="1.10.287.70">
    <property type="match status" value="1"/>
</dbReference>
<evidence type="ECO:0000256" key="9">
    <source>
        <dbReference type="ARBA" id="ARBA00023136"/>
    </source>
</evidence>
<dbReference type="Gene3D" id="3.40.50.2300">
    <property type="match status" value="2"/>
</dbReference>
<keyword evidence="20" id="KW-0732">Signal</keyword>
<feature type="chain" id="PRO_5040207236" description="Glutamate receptor ionotropic, kainate 2" evidence="20">
    <location>
        <begin position="27"/>
        <end position="857"/>
    </location>
</feature>
<dbReference type="GO" id="GO:0045211">
    <property type="term" value="C:postsynaptic membrane"/>
    <property type="evidence" value="ECO:0007669"/>
    <property type="project" value="UniProtKB-SubCell"/>
</dbReference>
<evidence type="ECO:0000256" key="7">
    <source>
        <dbReference type="ARBA" id="ARBA00023018"/>
    </source>
</evidence>
<feature type="binding site" evidence="16">
    <location>
        <position position="714"/>
    </location>
    <ligand>
        <name>L-glutamate</name>
        <dbReference type="ChEBI" id="CHEBI:29985"/>
    </ligand>
</feature>
<gene>
    <name evidence="23" type="ORF">PSYICH_LOCUS4845</name>
</gene>
<dbReference type="FunFam" id="3.40.190.10:FF:000178">
    <property type="entry name" value="Glutamate receptor subunit"/>
    <property type="match status" value="1"/>
</dbReference>
<evidence type="ECO:0000256" key="10">
    <source>
        <dbReference type="ARBA" id="ARBA00023170"/>
    </source>
</evidence>
<dbReference type="CDD" id="cd13714">
    <property type="entry name" value="PBP2_iGluR_Kainate"/>
    <property type="match status" value="1"/>
</dbReference>
<dbReference type="GO" id="GO:0015276">
    <property type="term" value="F:ligand-gated monoatomic ion channel activity"/>
    <property type="evidence" value="ECO:0007669"/>
    <property type="project" value="InterPro"/>
</dbReference>
<dbReference type="Proteomes" id="UP001153636">
    <property type="component" value="Chromosome 15"/>
</dbReference>
<dbReference type="InterPro" id="IPR028082">
    <property type="entry name" value="Peripla_BP_I"/>
</dbReference>
<keyword evidence="4" id="KW-1003">Cell membrane</keyword>
<evidence type="ECO:0000256" key="4">
    <source>
        <dbReference type="ARBA" id="ARBA00022475"/>
    </source>
</evidence>
<feature type="binding site" evidence="16">
    <location>
        <position position="664"/>
    </location>
    <ligand>
        <name>L-glutamate</name>
        <dbReference type="ChEBI" id="CHEBI:29985"/>
    </ligand>
</feature>
<evidence type="ECO:0000256" key="6">
    <source>
        <dbReference type="ARBA" id="ARBA00022989"/>
    </source>
</evidence>
<evidence type="ECO:0000256" key="5">
    <source>
        <dbReference type="ARBA" id="ARBA00022692"/>
    </source>
</evidence>
<dbReference type="EMBL" id="OV651827">
    <property type="protein sequence ID" value="CAH1103684.1"/>
    <property type="molecule type" value="Genomic_DNA"/>
</dbReference>
<accession>A0A9P0G6A4</accession>
<evidence type="ECO:0000256" key="16">
    <source>
        <dbReference type="PIRSR" id="PIRSR601508-1"/>
    </source>
</evidence>